<dbReference type="PROSITE" id="PS50086">
    <property type="entry name" value="TBC_RABGAP"/>
    <property type="match status" value="1"/>
</dbReference>
<feature type="domain" description="Rab-GAP TBC" evidence="2">
    <location>
        <begin position="54"/>
        <end position="403"/>
    </location>
</feature>
<dbReference type="GO" id="GO:0006886">
    <property type="term" value="P:intracellular protein transport"/>
    <property type="evidence" value="ECO:0007669"/>
    <property type="project" value="TreeGrafter"/>
</dbReference>
<dbReference type="AlphaFoldDB" id="A0A1R0H4M0"/>
<dbReference type="GO" id="GO:0005096">
    <property type="term" value="F:GTPase activator activity"/>
    <property type="evidence" value="ECO:0007669"/>
    <property type="project" value="TreeGrafter"/>
</dbReference>
<reference evidence="3 4" key="1">
    <citation type="journal article" date="2016" name="Mol. Biol. Evol.">
        <title>Genome-Wide Survey of Gut Fungi (Harpellales) Reveals the First Horizontally Transferred Ubiquitin Gene from a Mosquito Host.</title>
        <authorList>
            <person name="Wang Y."/>
            <person name="White M.M."/>
            <person name="Kvist S."/>
            <person name="Moncalvo J.M."/>
        </authorList>
    </citation>
    <scope>NUCLEOTIDE SEQUENCE [LARGE SCALE GENOMIC DNA]</scope>
    <source>
        <strain evidence="3 4">ALG-7-W6</strain>
    </source>
</reference>
<dbReference type="SUPFAM" id="SSF47923">
    <property type="entry name" value="Ypt/Rab-GAP domain of gyp1p"/>
    <property type="match status" value="1"/>
</dbReference>
<evidence type="ECO:0000313" key="3">
    <source>
        <dbReference type="EMBL" id="OLY84120.1"/>
    </source>
</evidence>
<dbReference type="PANTHER" id="PTHR22957:SF27">
    <property type="entry name" value="TBC1 DOMAIN FAMILY MEMBER 13"/>
    <property type="match status" value="1"/>
</dbReference>
<proteinExistence type="predicted"/>
<comment type="caution">
    <text evidence="3">The sequence shown here is derived from an EMBL/GenBank/DDBJ whole genome shotgun (WGS) entry which is preliminary data.</text>
</comment>
<name>A0A1R0H4M0_9FUNG</name>
<feature type="region of interest" description="Disordered" evidence="1">
    <location>
        <begin position="126"/>
        <end position="157"/>
    </location>
</feature>
<sequence length="403" mass="46172">MMPEDINNKTFLPQKEKNNANEDDTSRIKETIFGSNDSKIDIEKLASLCFNGIGDSKGLRSISWRDFIRDLVSSRISGRKLERSKKHFSLNHNSQLEDSRNKSEEAVILQILRDVKRTLPENNFFKKNINPKKLRSKKDNNKKSKKKPTDSKAPKEYKNSLIFAKKPSIIVASSNNLRSDLKDLSPINRSLLENQKIKIPEPSYDPDREIIPYPNQALLADLACFAISKKNFNYEFKYGLATEFIKTPPITHLDIIARILFIYTCLNNSVGYVQGMNELVATFYYVLVNDAPTQEDRIAAEADTFYLLFNTLNGQTLDNFIKELDDDFLHNEPTSPLSLSLNSSINNKTTVGVNQTTSPNSFSNQIYLETQFKHRKKSSVTEKLYSMLGNSIFKFSMDTRKNY</sequence>
<dbReference type="InterPro" id="IPR000195">
    <property type="entry name" value="Rab-GAP-TBC_dom"/>
</dbReference>
<dbReference type="EMBL" id="LSSL01000611">
    <property type="protein sequence ID" value="OLY84120.1"/>
    <property type="molecule type" value="Genomic_DNA"/>
</dbReference>
<feature type="compositionally biased region" description="Basic and acidic residues" evidence="1">
    <location>
        <begin position="137"/>
        <end position="157"/>
    </location>
</feature>
<feature type="region of interest" description="Disordered" evidence="1">
    <location>
        <begin position="1"/>
        <end position="26"/>
    </location>
</feature>
<evidence type="ECO:0000313" key="4">
    <source>
        <dbReference type="Proteomes" id="UP000187455"/>
    </source>
</evidence>
<organism evidence="3 4">
    <name type="scientific">Smittium mucronatum</name>
    <dbReference type="NCBI Taxonomy" id="133383"/>
    <lineage>
        <taxon>Eukaryota</taxon>
        <taxon>Fungi</taxon>
        <taxon>Fungi incertae sedis</taxon>
        <taxon>Zoopagomycota</taxon>
        <taxon>Kickxellomycotina</taxon>
        <taxon>Harpellomycetes</taxon>
        <taxon>Harpellales</taxon>
        <taxon>Legeriomycetaceae</taxon>
        <taxon>Smittium</taxon>
    </lineage>
</organism>
<dbReference type="Gene3D" id="1.10.8.270">
    <property type="entry name" value="putative rabgap domain of human tbc1 domain family member 14 like domains"/>
    <property type="match status" value="1"/>
</dbReference>
<dbReference type="Pfam" id="PF00566">
    <property type="entry name" value="RabGAP-TBC"/>
    <property type="match status" value="1"/>
</dbReference>
<dbReference type="InterPro" id="IPR035969">
    <property type="entry name" value="Rab-GAP_TBC_sf"/>
</dbReference>
<accession>A0A1R0H4M0</accession>
<feature type="compositionally biased region" description="Basic and acidic residues" evidence="1">
    <location>
        <begin position="14"/>
        <end position="26"/>
    </location>
</feature>
<dbReference type="PANTHER" id="PTHR22957">
    <property type="entry name" value="TBC1 DOMAIN FAMILY MEMBER GTPASE-ACTIVATING PROTEIN"/>
    <property type="match status" value="1"/>
</dbReference>
<evidence type="ECO:0000259" key="2">
    <source>
        <dbReference type="PROSITE" id="PS50086"/>
    </source>
</evidence>
<keyword evidence="4" id="KW-1185">Reference proteome</keyword>
<dbReference type="Proteomes" id="UP000187455">
    <property type="component" value="Unassembled WGS sequence"/>
</dbReference>
<dbReference type="OrthoDB" id="26371at2759"/>
<gene>
    <name evidence="3" type="ORF">AYI68_g1731</name>
</gene>
<evidence type="ECO:0000256" key="1">
    <source>
        <dbReference type="SAM" id="MobiDB-lite"/>
    </source>
</evidence>
<protein>
    <submittedName>
        <fullName evidence="3">TBC domain-containing protein</fullName>
    </submittedName>
</protein>